<feature type="compositionally biased region" description="Polar residues" evidence="1">
    <location>
        <begin position="546"/>
        <end position="558"/>
    </location>
</feature>
<feature type="non-terminal residue" evidence="3">
    <location>
        <position position="1"/>
    </location>
</feature>
<dbReference type="Proteomes" id="UP000614263">
    <property type="component" value="Unassembled WGS sequence"/>
</dbReference>
<dbReference type="CDD" id="cd00063">
    <property type="entry name" value="FN3"/>
    <property type="match status" value="1"/>
</dbReference>
<accession>A0A852B0G2</accession>
<sequence>FERRSLCRRFEAGAVTTYSPPHRQVYVFDNTTAWVEARWGNQVRRTPNHTLHLNEAGECPGDQAGSSTGTKNCQTTQNHLIFPVKLDPPPTGMPFSKTGGQLRVRVPRPQCQGLEQPPQHQARFWRAGDGGWTQVQTLFAGAGKVTPLTVPPSPVTCALGVNGTFVVQLRHKPPHWSSYWSDWSNNISVPEEILRSPELSHQLGKLGRDGQRVLRLSWQVQRHLWGPSGVSPTISSPQSPPPFPPQPVLKEHRGVTYKLEVNMLACGCAESDEEDTVALGGEVTEHNLTLSGAEYQILLTALNAAGPGPAQQLRVPAEQRAGTGPSRNAELPRQPAGPTVRVRQGHPHPVPLQTGSSRNNPRVFVRADSLAVPFNISAGGAAAVLRWEPSPRAACPGALAKYRICHTAEGDNVTYSEVDATASNYTLQNLQPGTGYRVGVWEVTEDGEGTCSAWWPFQTKALGPQGTPWRGNLKYLGISLGLPAAAAIYHLSKKRARRLLFPPLPKPVGTKAIQFSAGESSQGQPRPGLLEPSERFNPAELLLTEPNPSEETSDTGTQAAVPHPEVSQPGPALEKPAAVAVSPAGCGEELPFAYRRQEMLSPVGSPPPGSTNCAGHPPGEEEEEEEEGRQGLHQPLIPIALLISDKPIIIRGEEGWDPSPDKPQP</sequence>
<reference evidence="3" key="1">
    <citation type="submission" date="2019-10" db="EMBL/GenBank/DDBJ databases">
        <title>Bird 10,000 Genomes (B10K) Project - Family phase.</title>
        <authorList>
            <person name="Zhang G."/>
        </authorList>
    </citation>
    <scope>NUCLEOTIDE SEQUENCE</scope>
    <source>
        <strain evidence="3">B10K-DU-002-57</strain>
        <tissue evidence="3">Muscle</tissue>
    </source>
</reference>
<dbReference type="InterPro" id="IPR013783">
    <property type="entry name" value="Ig-like_fold"/>
</dbReference>
<dbReference type="SUPFAM" id="SSF49265">
    <property type="entry name" value="Fibronectin type III"/>
    <property type="match status" value="1"/>
</dbReference>
<organism evidence="3 4">
    <name type="scientific">Chloropsis cyanopogon</name>
    <dbReference type="NCBI Taxonomy" id="1218682"/>
    <lineage>
        <taxon>Eukaryota</taxon>
        <taxon>Metazoa</taxon>
        <taxon>Chordata</taxon>
        <taxon>Craniata</taxon>
        <taxon>Vertebrata</taxon>
        <taxon>Euteleostomi</taxon>
        <taxon>Archelosauria</taxon>
        <taxon>Archosauria</taxon>
        <taxon>Dinosauria</taxon>
        <taxon>Saurischia</taxon>
        <taxon>Theropoda</taxon>
        <taxon>Coelurosauria</taxon>
        <taxon>Aves</taxon>
        <taxon>Neognathae</taxon>
        <taxon>Neoaves</taxon>
        <taxon>Telluraves</taxon>
        <taxon>Australaves</taxon>
        <taxon>Passeriformes</taxon>
        <taxon>Corvoidea</taxon>
        <taxon>Irenidae</taxon>
        <taxon>Chloropsis</taxon>
    </lineage>
</organism>
<feature type="non-terminal residue" evidence="3">
    <location>
        <position position="665"/>
    </location>
</feature>
<dbReference type="AlphaFoldDB" id="A0A852B0G2"/>
<evidence type="ECO:0000259" key="2">
    <source>
        <dbReference type="PROSITE" id="PS50853"/>
    </source>
</evidence>
<gene>
    <name evidence="3" type="primary">Il12rb1</name>
    <name evidence="3" type="ORF">CHLCYA_R01003</name>
</gene>
<dbReference type="Pfam" id="PF00041">
    <property type="entry name" value="fn3"/>
    <property type="match status" value="1"/>
</dbReference>
<name>A0A852B0G2_9CORV</name>
<dbReference type="InterPro" id="IPR003961">
    <property type="entry name" value="FN3_dom"/>
</dbReference>
<feature type="region of interest" description="Disordered" evidence="1">
    <location>
        <begin position="599"/>
        <end position="633"/>
    </location>
</feature>
<feature type="domain" description="Fibronectin type-III" evidence="2">
    <location>
        <begin position="367"/>
        <end position="462"/>
    </location>
</feature>
<evidence type="ECO:0000313" key="4">
    <source>
        <dbReference type="Proteomes" id="UP000614263"/>
    </source>
</evidence>
<dbReference type="Gene3D" id="2.60.40.10">
    <property type="entry name" value="Immunoglobulins"/>
    <property type="match status" value="2"/>
</dbReference>
<dbReference type="EMBL" id="WEZZ01006267">
    <property type="protein sequence ID" value="NXP58873.1"/>
    <property type="molecule type" value="Genomic_DNA"/>
</dbReference>
<dbReference type="InterPro" id="IPR036116">
    <property type="entry name" value="FN3_sf"/>
</dbReference>
<feature type="region of interest" description="Disordered" evidence="1">
    <location>
        <begin position="308"/>
        <end position="360"/>
    </location>
</feature>
<evidence type="ECO:0000313" key="3">
    <source>
        <dbReference type="EMBL" id="NXP58873.1"/>
    </source>
</evidence>
<protein>
    <submittedName>
        <fullName evidence="3">I12R1 protein</fullName>
    </submittedName>
</protein>
<dbReference type="SMART" id="SM00060">
    <property type="entry name" value="FN3"/>
    <property type="match status" value="2"/>
</dbReference>
<keyword evidence="4" id="KW-1185">Reference proteome</keyword>
<dbReference type="PROSITE" id="PS50853">
    <property type="entry name" value="FN3"/>
    <property type="match status" value="1"/>
</dbReference>
<feature type="region of interest" description="Disordered" evidence="1">
    <location>
        <begin position="544"/>
        <end position="576"/>
    </location>
</feature>
<proteinExistence type="predicted"/>
<comment type="caution">
    <text evidence="3">The sequence shown here is derived from an EMBL/GenBank/DDBJ whole genome shotgun (WGS) entry which is preliminary data.</text>
</comment>
<evidence type="ECO:0000256" key="1">
    <source>
        <dbReference type="SAM" id="MobiDB-lite"/>
    </source>
</evidence>